<keyword evidence="6" id="KW-0812">Transmembrane</keyword>
<keyword evidence="4" id="KW-0150">Chloroplast</keyword>
<keyword evidence="3" id="KW-0813">Transport</keyword>
<dbReference type="GO" id="GO:0046872">
    <property type="term" value="F:metal ion binding"/>
    <property type="evidence" value="ECO:0007669"/>
    <property type="project" value="UniProtKB-KW"/>
</dbReference>
<evidence type="ECO:0000256" key="3">
    <source>
        <dbReference type="ARBA" id="ARBA00022448"/>
    </source>
</evidence>
<evidence type="ECO:0000256" key="15">
    <source>
        <dbReference type="SAM" id="Coils"/>
    </source>
</evidence>
<dbReference type="SUPFAM" id="SSF52540">
    <property type="entry name" value="P-loop containing nucleoside triphosphate hydrolases"/>
    <property type="match status" value="1"/>
</dbReference>
<feature type="domain" description="G" evidence="16">
    <location>
        <begin position="7"/>
        <end position="75"/>
    </location>
</feature>
<organism evidence="18">
    <name type="scientific">Laccaria bicolor (strain S238N-H82 / ATCC MYA-4686)</name>
    <name type="common">Bicoloured deceiver</name>
    <name type="synonym">Laccaria laccata var. bicolor</name>
    <dbReference type="NCBI Taxonomy" id="486041"/>
    <lineage>
        <taxon>Eukaryota</taxon>
        <taxon>Fungi</taxon>
        <taxon>Dikarya</taxon>
        <taxon>Basidiomycota</taxon>
        <taxon>Agaricomycotina</taxon>
        <taxon>Agaricomycetes</taxon>
        <taxon>Agaricomycetidae</taxon>
        <taxon>Agaricales</taxon>
        <taxon>Agaricineae</taxon>
        <taxon>Hydnangiaceae</taxon>
        <taxon>Laccaria</taxon>
    </lineage>
</organism>
<dbReference type="KEGG" id="lbc:LACBIDRAFT_318655"/>
<dbReference type="InterPro" id="IPR006073">
    <property type="entry name" value="GTP-bd"/>
</dbReference>
<reference evidence="17 18" key="1">
    <citation type="journal article" date="2008" name="Nature">
        <title>The genome of Laccaria bicolor provides insights into mycorrhizal symbiosis.</title>
        <authorList>
            <person name="Martin F."/>
            <person name="Aerts A."/>
            <person name="Ahren D."/>
            <person name="Brun A."/>
            <person name="Danchin E.G.J."/>
            <person name="Duchaussoy F."/>
            <person name="Gibon J."/>
            <person name="Kohler A."/>
            <person name="Lindquist E."/>
            <person name="Pereda V."/>
            <person name="Salamov A."/>
            <person name="Shapiro H.J."/>
            <person name="Wuyts J."/>
            <person name="Blaudez D."/>
            <person name="Buee M."/>
            <person name="Brokstein P."/>
            <person name="Canbaeck B."/>
            <person name="Cohen D."/>
            <person name="Courty P.E."/>
            <person name="Coutinho P.M."/>
            <person name="Delaruelle C."/>
            <person name="Detter J.C."/>
            <person name="Deveau A."/>
            <person name="DiFazio S."/>
            <person name="Duplessis S."/>
            <person name="Fraissinet-Tachet L."/>
            <person name="Lucic E."/>
            <person name="Frey-Klett P."/>
            <person name="Fourrey C."/>
            <person name="Feussner I."/>
            <person name="Gay G."/>
            <person name="Grimwood J."/>
            <person name="Hoegger P.J."/>
            <person name="Jain P."/>
            <person name="Kilaru S."/>
            <person name="Labbe J."/>
            <person name="Lin Y.C."/>
            <person name="Legue V."/>
            <person name="Le Tacon F."/>
            <person name="Marmeisse R."/>
            <person name="Melayah D."/>
            <person name="Montanini B."/>
            <person name="Muratet M."/>
            <person name="Nehls U."/>
            <person name="Niculita-Hirzel H."/>
            <person name="Oudot-Le Secq M.P."/>
            <person name="Peter M."/>
            <person name="Quesneville H."/>
            <person name="Rajashekar B."/>
            <person name="Reich M."/>
            <person name="Rouhier N."/>
            <person name="Schmutz J."/>
            <person name="Yin T."/>
            <person name="Chalot M."/>
            <person name="Henrissat B."/>
            <person name="Kuees U."/>
            <person name="Lucas S."/>
            <person name="Van de Peer Y."/>
            <person name="Podila G.K."/>
            <person name="Polle A."/>
            <person name="Pukkila P.J."/>
            <person name="Richardson P.M."/>
            <person name="Rouze P."/>
            <person name="Sanders I.R."/>
            <person name="Stajich J.E."/>
            <person name="Tunlid A."/>
            <person name="Tuskan G."/>
            <person name="Grigoriev I.V."/>
        </authorList>
    </citation>
    <scope>NUCLEOTIDE SEQUENCE [LARGE SCALE GENOMIC DNA]</scope>
    <source>
        <strain evidence="18">S238N-H82 / ATCC MYA-4686</strain>
    </source>
</reference>
<dbReference type="GeneID" id="6075594"/>
<dbReference type="AlphaFoldDB" id="B0D6P9"/>
<feature type="coiled-coil region" evidence="15">
    <location>
        <begin position="252"/>
        <end position="310"/>
    </location>
</feature>
<proteinExistence type="predicted"/>
<dbReference type="PANTHER" id="PTHR10903">
    <property type="entry name" value="GTPASE, IMAP FAMILY MEMBER-RELATED"/>
    <property type="match status" value="1"/>
</dbReference>
<evidence type="ECO:0000313" key="18">
    <source>
        <dbReference type="Proteomes" id="UP000001194"/>
    </source>
</evidence>
<evidence type="ECO:0000313" key="17">
    <source>
        <dbReference type="EMBL" id="EDR09514.1"/>
    </source>
</evidence>
<keyword evidence="11" id="KW-0653">Protein transport</keyword>
<dbReference type="Gene3D" id="3.40.50.300">
    <property type="entry name" value="P-loop containing nucleotide triphosphate hydrolases"/>
    <property type="match status" value="1"/>
</dbReference>
<keyword evidence="10" id="KW-0460">Magnesium</keyword>
<dbReference type="InterPro" id="IPR027417">
    <property type="entry name" value="P-loop_NTPase"/>
</dbReference>
<evidence type="ECO:0000256" key="10">
    <source>
        <dbReference type="ARBA" id="ARBA00022842"/>
    </source>
</evidence>
<evidence type="ECO:0000256" key="8">
    <source>
        <dbReference type="ARBA" id="ARBA00022801"/>
    </source>
</evidence>
<evidence type="ECO:0000256" key="13">
    <source>
        <dbReference type="ARBA" id="ARBA00023136"/>
    </source>
</evidence>
<comment type="cofactor">
    <cofactor evidence="1">
        <name>Mg(2+)</name>
        <dbReference type="ChEBI" id="CHEBI:18420"/>
    </cofactor>
</comment>
<dbReference type="GO" id="GO:0016020">
    <property type="term" value="C:membrane"/>
    <property type="evidence" value="ECO:0007669"/>
    <property type="project" value="UniProtKB-SubCell"/>
</dbReference>
<keyword evidence="9" id="KW-1002">Plastid outer membrane</keyword>
<name>B0D6P9_LACBS</name>
<feature type="coiled-coil region" evidence="15">
    <location>
        <begin position="348"/>
        <end position="410"/>
    </location>
</feature>
<evidence type="ECO:0000259" key="16">
    <source>
        <dbReference type="Pfam" id="PF01926"/>
    </source>
</evidence>
<evidence type="ECO:0000256" key="11">
    <source>
        <dbReference type="ARBA" id="ARBA00022927"/>
    </source>
</evidence>
<dbReference type="GO" id="GO:0005525">
    <property type="term" value="F:GTP binding"/>
    <property type="evidence" value="ECO:0007669"/>
    <property type="project" value="InterPro"/>
</dbReference>
<dbReference type="CDD" id="cd00882">
    <property type="entry name" value="Ras_like_GTPase"/>
    <property type="match status" value="1"/>
</dbReference>
<evidence type="ECO:0000256" key="6">
    <source>
        <dbReference type="ARBA" id="ARBA00022692"/>
    </source>
</evidence>
<evidence type="ECO:0000256" key="14">
    <source>
        <dbReference type="ARBA" id="ARBA00024013"/>
    </source>
</evidence>
<dbReference type="RefSeq" id="XP_001879863.1">
    <property type="nucleotide sequence ID" value="XM_001879828.1"/>
</dbReference>
<evidence type="ECO:0000256" key="12">
    <source>
        <dbReference type="ARBA" id="ARBA00022989"/>
    </source>
</evidence>
<dbReference type="InterPro" id="IPR045058">
    <property type="entry name" value="GIMA/IAN/Toc"/>
</dbReference>
<protein>
    <submittedName>
        <fullName evidence="17">Predicted protein</fullName>
    </submittedName>
</protein>
<evidence type="ECO:0000256" key="9">
    <source>
        <dbReference type="ARBA" id="ARBA00022805"/>
    </source>
</evidence>
<keyword evidence="18" id="KW-1185">Reference proteome</keyword>
<dbReference type="Proteomes" id="UP000001194">
    <property type="component" value="Unassembled WGS sequence"/>
</dbReference>
<dbReference type="HOGENOM" id="CLU_018003_7_0_1"/>
<dbReference type="GO" id="GO:0016787">
    <property type="term" value="F:hydrolase activity"/>
    <property type="evidence" value="ECO:0007669"/>
    <property type="project" value="UniProtKB-KW"/>
</dbReference>
<keyword evidence="7" id="KW-0479">Metal-binding</keyword>
<gene>
    <name evidence="17" type="ORF">LACBIDRAFT_318655</name>
</gene>
<evidence type="ECO:0000256" key="4">
    <source>
        <dbReference type="ARBA" id="ARBA00022528"/>
    </source>
</evidence>
<keyword evidence="8" id="KW-0378">Hydrolase</keyword>
<dbReference type="GO" id="GO:0015031">
    <property type="term" value="P:protein transport"/>
    <property type="evidence" value="ECO:0007669"/>
    <property type="project" value="UniProtKB-KW"/>
</dbReference>
<dbReference type="Pfam" id="PF01926">
    <property type="entry name" value="MMR_HSR1"/>
    <property type="match status" value="1"/>
</dbReference>
<keyword evidence="5" id="KW-0934">Plastid</keyword>
<dbReference type="PANTHER" id="PTHR10903:SF135">
    <property type="entry name" value="TRANSLOCASE OF CHLOROPLAST 120, CHLOROPLASTIC-RELATED"/>
    <property type="match status" value="1"/>
</dbReference>
<keyword evidence="15" id="KW-0175">Coiled coil</keyword>
<evidence type="ECO:0000256" key="2">
    <source>
        <dbReference type="ARBA" id="ARBA00004167"/>
    </source>
</evidence>
<dbReference type="EMBL" id="DS547099">
    <property type="protein sequence ID" value="EDR09514.1"/>
    <property type="molecule type" value="Genomic_DNA"/>
</dbReference>
<sequence>MEPAGLIAIMGGTGVGKSTVWFINTIIGRDVAYVGHSLESGTTEVQEYEFSMPNGIRVTLVDTPGFDDYQEYGSRSDLVILKEIGAYLKARYDEQRKLSGIIYLHNICDPKVDGSSQRTMMMFKKLCGADSLNNVVVVTTFWDEVDLTEGAEFETVLKTKDRFFKGLVDGGCRFARSGRYPAGETPKGPEFPPPISIVSDLLALNPVFVEMQKELAEGKTVEKTSAGAELYKEIQEFKRQHKKVVIDLSLRITEMKSTNARDKAAREALEDESKVSIAQLEKVRTTMQLKREQEALAKQKELELANLRRIELQHEFELLKTLHTKETLECRFQIRCLFDASFDDAQQRSRLEKTCEGLRATVSELSQSLRETKEELQAKVNTHDKTLSDLTEAKSKIAHLESQLKISQEAQEKMAFEISGSQSARAQSPQSSSLRGTILSLFSSR</sequence>
<evidence type="ECO:0000256" key="7">
    <source>
        <dbReference type="ARBA" id="ARBA00022723"/>
    </source>
</evidence>
<keyword evidence="12" id="KW-1133">Transmembrane helix</keyword>
<evidence type="ECO:0000256" key="1">
    <source>
        <dbReference type="ARBA" id="ARBA00001946"/>
    </source>
</evidence>
<dbReference type="OrthoDB" id="2114124at2759"/>
<keyword evidence="13" id="KW-0472">Membrane</keyword>
<comment type="subcellular location">
    <subcellularLocation>
        <location evidence="2">Membrane</location>
        <topology evidence="2">Single-pass membrane protein</topology>
    </subcellularLocation>
    <subcellularLocation>
        <location evidence="14">Plastid</location>
        <location evidence="14">Chloroplast outer membrane</location>
    </subcellularLocation>
</comment>
<accession>B0D6P9</accession>
<dbReference type="STRING" id="486041.B0D6P9"/>
<evidence type="ECO:0000256" key="5">
    <source>
        <dbReference type="ARBA" id="ARBA00022640"/>
    </source>
</evidence>
<dbReference type="InParanoid" id="B0D6P9"/>